<feature type="compositionally biased region" description="Basic residues" evidence="1">
    <location>
        <begin position="1"/>
        <end position="12"/>
    </location>
</feature>
<accession>A0A9P7D4X4</accession>
<reference evidence="3" key="1">
    <citation type="journal article" date="2020" name="New Phytol.">
        <title>Comparative genomics reveals dynamic genome evolution in host specialist ectomycorrhizal fungi.</title>
        <authorList>
            <person name="Lofgren L.A."/>
            <person name="Nguyen N.H."/>
            <person name="Vilgalys R."/>
            <person name="Ruytinx J."/>
            <person name="Liao H.L."/>
            <person name="Branco S."/>
            <person name="Kuo A."/>
            <person name="LaButti K."/>
            <person name="Lipzen A."/>
            <person name="Andreopoulos W."/>
            <person name="Pangilinan J."/>
            <person name="Riley R."/>
            <person name="Hundley H."/>
            <person name="Na H."/>
            <person name="Barry K."/>
            <person name="Grigoriev I.V."/>
            <person name="Stajich J.E."/>
            <person name="Kennedy P.G."/>
        </authorList>
    </citation>
    <scope>NUCLEOTIDE SEQUENCE</scope>
    <source>
        <strain evidence="3">DOB743</strain>
    </source>
</reference>
<dbReference type="AlphaFoldDB" id="A0A9P7D4X4"/>
<keyword evidence="2" id="KW-0812">Transmembrane</keyword>
<dbReference type="OrthoDB" id="10568263at2759"/>
<keyword evidence="2" id="KW-1133">Transmembrane helix</keyword>
<evidence type="ECO:0000256" key="1">
    <source>
        <dbReference type="SAM" id="MobiDB-lite"/>
    </source>
</evidence>
<name>A0A9P7D4X4_9AGAM</name>
<gene>
    <name evidence="3" type="ORF">EV702DRAFT_1277252</name>
</gene>
<comment type="caution">
    <text evidence="3">The sequence shown here is derived from an EMBL/GenBank/DDBJ whole genome shotgun (WGS) entry which is preliminary data.</text>
</comment>
<proteinExistence type="predicted"/>
<keyword evidence="2" id="KW-0472">Membrane</keyword>
<feature type="transmembrane region" description="Helical" evidence="2">
    <location>
        <begin position="63"/>
        <end position="80"/>
    </location>
</feature>
<evidence type="ECO:0000313" key="4">
    <source>
        <dbReference type="Proteomes" id="UP000714275"/>
    </source>
</evidence>
<protein>
    <submittedName>
        <fullName evidence="3">Uncharacterized protein</fullName>
    </submittedName>
</protein>
<feature type="region of interest" description="Disordered" evidence="1">
    <location>
        <begin position="1"/>
        <end position="49"/>
    </location>
</feature>
<keyword evidence="4" id="KW-1185">Reference proteome</keyword>
<sequence>MAPLRYQHHQRGFRAVQAWQSSSSKQKNGQPSAPALLGDAETDDAKATTPARAIAEEKRIEDAVLYNVLFFVVTVVVRFGKNLFIRVDPPESRCE</sequence>
<feature type="compositionally biased region" description="Polar residues" evidence="1">
    <location>
        <begin position="18"/>
        <end position="31"/>
    </location>
</feature>
<evidence type="ECO:0000313" key="3">
    <source>
        <dbReference type="EMBL" id="KAG1779253.1"/>
    </source>
</evidence>
<evidence type="ECO:0000256" key="2">
    <source>
        <dbReference type="SAM" id="Phobius"/>
    </source>
</evidence>
<organism evidence="3 4">
    <name type="scientific">Suillus placidus</name>
    <dbReference type="NCBI Taxonomy" id="48579"/>
    <lineage>
        <taxon>Eukaryota</taxon>
        <taxon>Fungi</taxon>
        <taxon>Dikarya</taxon>
        <taxon>Basidiomycota</taxon>
        <taxon>Agaricomycotina</taxon>
        <taxon>Agaricomycetes</taxon>
        <taxon>Agaricomycetidae</taxon>
        <taxon>Boletales</taxon>
        <taxon>Suillineae</taxon>
        <taxon>Suillaceae</taxon>
        <taxon>Suillus</taxon>
    </lineage>
</organism>
<dbReference type="EMBL" id="JABBWD010000012">
    <property type="protein sequence ID" value="KAG1779253.1"/>
    <property type="molecule type" value="Genomic_DNA"/>
</dbReference>
<dbReference type="Proteomes" id="UP000714275">
    <property type="component" value="Unassembled WGS sequence"/>
</dbReference>